<feature type="transmembrane region" description="Helical" evidence="5">
    <location>
        <begin position="43"/>
        <end position="61"/>
    </location>
</feature>
<gene>
    <name evidence="7" type="ORF">O987_08160</name>
</gene>
<dbReference type="InterPro" id="IPR007430">
    <property type="entry name" value="VirB8"/>
</dbReference>
<keyword evidence="2 5" id="KW-0812">Transmembrane</keyword>
<evidence type="ECO:0000256" key="2">
    <source>
        <dbReference type="ARBA" id="ARBA00022692"/>
    </source>
</evidence>
<reference evidence="7 8" key="1">
    <citation type="journal article" date="2014" name="Genome Announc.">
        <title>Complete Genome Sequence of Polychlorinated Biphenyl Degrader Comamonas testosteroni TK102 (NBRC 109938).</title>
        <authorList>
            <person name="Fukuda K."/>
            <person name="Hosoyama A."/>
            <person name="Tsuchikane K."/>
            <person name="Ohji S."/>
            <person name="Yamazoe A."/>
            <person name="Fujita N."/>
            <person name="Shintani M."/>
            <person name="Kimbara K."/>
        </authorList>
    </citation>
    <scope>NUCLEOTIDE SEQUENCE [LARGE SCALE GENOMIC DNA]</scope>
    <source>
        <strain evidence="7">TK102</strain>
    </source>
</reference>
<dbReference type="Proteomes" id="UP000028782">
    <property type="component" value="Chromosome"/>
</dbReference>
<dbReference type="AlphaFoldDB" id="A0A076PJH2"/>
<dbReference type="SUPFAM" id="SSF54427">
    <property type="entry name" value="NTF2-like"/>
    <property type="match status" value="1"/>
</dbReference>
<evidence type="ECO:0000256" key="4">
    <source>
        <dbReference type="ARBA" id="ARBA00023136"/>
    </source>
</evidence>
<accession>A0A076PJH2</accession>
<keyword evidence="4 5" id="KW-0472">Membrane</keyword>
<proteinExistence type="predicted"/>
<dbReference type="InterPro" id="IPR035658">
    <property type="entry name" value="TrbF"/>
</dbReference>
<keyword evidence="3 5" id="KW-1133">Transmembrane helix</keyword>
<dbReference type="Gene3D" id="3.10.450.230">
    <property type="entry name" value="VirB8 protein"/>
    <property type="match status" value="1"/>
</dbReference>
<dbReference type="Pfam" id="PF04335">
    <property type="entry name" value="VirB8"/>
    <property type="match status" value="1"/>
</dbReference>
<dbReference type="HOGENOM" id="CLU_076026_0_0_4"/>
<dbReference type="RefSeq" id="WP_024537618.1">
    <property type="nucleotide sequence ID" value="NZ_CP006704.1"/>
</dbReference>
<sequence length="234" mass="26252">MRFKRPQVRYADTPQPATPYQSAAQVWDDRIGSARVQAKNWRFMAFGCLTLAVLMAGGLVWRSAQSIVTPYVIEVDNAGQVRAVGEAATPYRPSDAQVAYHLGRFIGLVRSLSIDPIVVRQNWLDAYDYTTDKGAVVLNEYARVNDPFARIGKESVTVQITSVTRASDTSFNVRWTETRFVNGALDRTERWNAVVSIVQQTPRTEQRVRKNPLGIYVNGLSWSRELEGNEGAKP</sequence>
<name>A0A076PJH2_COMTE</name>
<evidence type="ECO:0000313" key="7">
    <source>
        <dbReference type="EMBL" id="AIJ45778.1"/>
    </source>
</evidence>
<dbReference type="KEGG" id="ctes:O987_08160"/>
<evidence type="ECO:0000259" key="6">
    <source>
        <dbReference type="Pfam" id="PF04335"/>
    </source>
</evidence>
<dbReference type="NCBIfam" id="NF010446">
    <property type="entry name" value="PRK13872.1"/>
    <property type="match status" value="1"/>
</dbReference>
<evidence type="ECO:0000256" key="3">
    <source>
        <dbReference type="ARBA" id="ARBA00022989"/>
    </source>
</evidence>
<feature type="domain" description="Bacterial virulence protein VirB8" evidence="6">
    <location>
        <begin position="23"/>
        <end position="225"/>
    </location>
</feature>
<dbReference type="GO" id="GO:0016020">
    <property type="term" value="C:membrane"/>
    <property type="evidence" value="ECO:0007669"/>
    <property type="project" value="UniProtKB-SubCell"/>
</dbReference>
<organism evidence="7 8">
    <name type="scientific">Comamonas testosteroni TK102</name>
    <dbReference type="NCBI Taxonomy" id="1392005"/>
    <lineage>
        <taxon>Bacteria</taxon>
        <taxon>Pseudomonadati</taxon>
        <taxon>Pseudomonadota</taxon>
        <taxon>Betaproteobacteria</taxon>
        <taxon>Burkholderiales</taxon>
        <taxon>Comamonadaceae</taxon>
        <taxon>Comamonas</taxon>
    </lineage>
</organism>
<dbReference type="CDD" id="cd16425">
    <property type="entry name" value="TrbF"/>
    <property type="match status" value="1"/>
</dbReference>
<evidence type="ECO:0000313" key="8">
    <source>
        <dbReference type="Proteomes" id="UP000028782"/>
    </source>
</evidence>
<protein>
    <submittedName>
        <fullName evidence="7">Conjugal transfer protein TrbF</fullName>
    </submittedName>
</protein>
<dbReference type="InterPro" id="IPR032710">
    <property type="entry name" value="NTF2-like_dom_sf"/>
</dbReference>
<dbReference type="EMBL" id="CP006704">
    <property type="protein sequence ID" value="AIJ45778.1"/>
    <property type="molecule type" value="Genomic_DNA"/>
</dbReference>
<evidence type="ECO:0000256" key="5">
    <source>
        <dbReference type="SAM" id="Phobius"/>
    </source>
</evidence>
<evidence type="ECO:0000256" key="1">
    <source>
        <dbReference type="ARBA" id="ARBA00004167"/>
    </source>
</evidence>
<comment type="subcellular location">
    <subcellularLocation>
        <location evidence="1">Membrane</location>
        <topology evidence="1">Single-pass membrane protein</topology>
    </subcellularLocation>
</comment>